<comment type="function">
    <text evidence="9">Part of the tripartite ATP-independent periplasmic (TRAP) transport system.</text>
</comment>
<feature type="transmembrane region" description="Helical" evidence="9">
    <location>
        <begin position="21"/>
        <end position="46"/>
    </location>
</feature>
<dbReference type="GO" id="GO:0005886">
    <property type="term" value="C:plasma membrane"/>
    <property type="evidence" value="ECO:0007669"/>
    <property type="project" value="UniProtKB-SubCell"/>
</dbReference>
<dbReference type="EMBL" id="FWXJ01000001">
    <property type="protein sequence ID" value="SMC30695.1"/>
    <property type="molecule type" value="Genomic_DNA"/>
</dbReference>
<keyword evidence="12" id="KW-1185">Reference proteome</keyword>
<keyword evidence="7 9" id="KW-0472">Membrane</keyword>
<organism evidence="11 12">
    <name type="scientific">Polynucleobacter kasalickyi</name>
    <dbReference type="NCBI Taxonomy" id="1938817"/>
    <lineage>
        <taxon>Bacteria</taxon>
        <taxon>Pseudomonadati</taxon>
        <taxon>Pseudomonadota</taxon>
        <taxon>Betaproteobacteria</taxon>
        <taxon>Burkholderiales</taxon>
        <taxon>Burkholderiaceae</taxon>
        <taxon>Polynucleobacter</taxon>
    </lineage>
</organism>
<reference evidence="11 12" key="1">
    <citation type="submission" date="2017-04" db="EMBL/GenBank/DDBJ databases">
        <authorList>
            <person name="Afonso C.L."/>
            <person name="Miller P.J."/>
            <person name="Scott M.A."/>
            <person name="Spackman E."/>
            <person name="Goraichik I."/>
            <person name="Dimitrov K.M."/>
            <person name="Suarez D.L."/>
            <person name="Swayne D.E."/>
        </authorList>
    </citation>
    <scope>NUCLEOTIDE SEQUENCE [LARGE SCALE GENOMIC DNA]</scope>
    <source>
        <strain evidence="11 12">VK13</strain>
    </source>
</reference>
<evidence type="ECO:0000256" key="2">
    <source>
        <dbReference type="ARBA" id="ARBA00022448"/>
    </source>
</evidence>
<evidence type="ECO:0000256" key="9">
    <source>
        <dbReference type="RuleBase" id="RU369079"/>
    </source>
</evidence>
<gene>
    <name evidence="11" type="ORF">SAMN06296008_101249</name>
</gene>
<dbReference type="STRING" id="1938817.SAMN06296008_101249"/>
<evidence type="ECO:0000256" key="6">
    <source>
        <dbReference type="ARBA" id="ARBA00022989"/>
    </source>
</evidence>
<evidence type="ECO:0000256" key="4">
    <source>
        <dbReference type="ARBA" id="ARBA00022519"/>
    </source>
</evidence>
<keyword evidence="4 9" id="KW-0997">Cell inner membrane</keyword>
<keyword evidence="3" id="KW-1003">Cell membrane</keyword>
<dbReference type="PANTHER" id="PTHR35011">
    <property type="entry name" value="2,3-DIKETO-L-GULONATE TRAP TRANSPORTER SMALL PERMEASE PROTEIN YIAM"/>
    <property type="match status" value="1"/>
</dbReference>
<proteinExistence type="inferred from homology"/>
<comment type="subunit">
    <text evidence="9">The complex comprises the extracytoplasmic solute receptor protein and the two transmembrane proteins.</text>
</comment>
<keyword evidence="5 9" id="KW-0812">Transmembrane</keyword>
<dbReference type="AlphaFoldDB" id="A0A1W1Y3H9"/>
<protein>
    <recommendedName>
        <fullName evidence="9">TRAP transporter small permease protein</fullName>
    </recommendedName>
</protein>
<evidence type="ECO:0000256" key="8">
    <source>
        <dbReference type="ARBA" id="ARBA00038436"/>
    </source>
</evidence>
<evidence type="ECO:0000313" key="11">
    <source>
        <dbReference type="EMBL" id="SMC30695.1"/>
    </source>
</evidence>
<evidence type="ECO:0000313" key="12">
    <source>
        <dbReference type="Proteomes" id="UP000192708"/>
    </source>
</evidence>
<dbReference type="Proteomes" id="UP000192708">
    <property type="component" value="Unassembled WGS sequence"/>
</dbReference>
<dbReference type="PANTHER" id="PTHR35011:SF10">
    <property type="entry name" value="TRAP TRANSPORTER SMALL PERMEASE PROTEIN"/>
    <property type="match status" value="1"/>
</dbReference>
<sequence length="172" mass="18770">MFFFMTTSNSQVLKLLGKLCQISAIFGGLILVALALMTLASVIGRAFFSSPIQGDIELVQLGCAVCVACFLPYTQYQRANIIVDFFTDKCSDNTKQFLDGFGTLLIGLCFSLLAWRLAVGGLVNKENGETSMLMSIPVWIPYLLMVPGFTLTALVSFAQSIQLLFSKNPESV</sequence>
<keyword evidence="2 9" id="KW-0813">Transport</keyword>
<dbReference type="GO" id="GO:0022857">
    <property type="term" value="F:transmembrane transporter activity"/>
    <property type="evidence" value="ECO:0007669"/>
    <property type="project" value="UniProtKB-UniRule"/>
</dbReference>
<evidence type="ECO:0000256" key="3">
    <source>
        <dbReference type="ARBA" id="ARBA00022475"/>
    </source>
</evidence>
<keyword evidence="6 9" id="KW-1133">Transmembrane helix</keyword>
<feature type="transmembrane region" description="Helical" evidence="9">
    <location>
        <begin position="58"/>
        <end position="76"/>
    </location>
</feature>
<feature type="domain" description="Tripartite ATP-independent periplasmic transporters DctQ component" evidence="10">
    <location>
        <begin position="34"/>
        <end position="164"/>
    </location>
</feature>
<evidence type="ECO:0000256" key="7">
    <source>
        <dbReference type="ARBA" id="ARBA00023136"/>
    </source>
</evidence>
<evidence type="ECO:0000256" key="1">
    <source>
        <dbReference type="ARBA" id="ARBA00004429"/>
    </source>
</evidence>
<name>A0A1W1Y3H9_9BURK</name>
<dbReference type="InterPro" id="IPR007387">
    <property type="entry name" value="TRAP_DctQ"/>
</dbReference>
<dbReference type="InterPro" id="IPR055348">
    <property type="entry name" value="DctQ"/>
</dbReference>
<dbReference type="Pfam" id="PF04290">
    <property type="entry name" value="DctQ"/>
    <property type="match status" value="1"/>
</dbReference>
<feature type="transmembrane region" description="Helical" evidence="9">
    <location>
        <begin position="138"/>
        <end position="158"/>
    </location>
</feature>
<feature type="transmembrane region" description="Helical" evidence="9">
    <location>
        <begin position="97"/>
        <end position="118"/>
    </location>
</feature>
<dbReference type="GO" id="GO:0015740">
    <property type="term" value="P:C4-dicarboxylate transport"/>
    <property type="evidence" value="ECO:0007669"/>
    <property type="project" value="TreeGrafter"/>
</dbReference>
<evidence type="ECO:0000256" key="5">
    <source>
        <dbReference type="ARBA" id="ARBA00022692"/>
    </source>
</evidence>
<comment type="subcellular location">
    <subcellularLocation>
        <location evidence="1 9">Cell inner membrane</location>
        <topology evidence="1 9">Multi-pass membrane protein</topology>
    </subcellularLocation>
</comment>
<comment type="similarity">
    <text evidence="8 9">Belongs to the TRAP transporter small permease family.</text>
</comment>
<accession>A0A1W1Y3H9</accession>
<evidence type="ECO:0000259" key="10">
    <source>
        <dbReference type="Pfam" id="PF04290"/>
    </source>
</evidence>